<name>A7S681_NEMVE</name>
<gene>
    <name evidence="4" type="ORF">NEMVEDRAFT_v1g106239</name>
</gene>
<organism evidence="4 5">
    <name type="scientific">Nematostella vectensis</name>
    <name type="common">Starlet sea anemone</name>
    <dbReference type="NCBI Taxonomy" id="45351"/>
    <lineage>
        <taxon>Eukaryota</taxon>
        <taxon>Metazoa</taxon>
        <taxon>Cnidaria</taxon>
        <taxon>Anthozoa</taxon>
        <taxon>Hexacorallia</taxon>
        <taxon>Actiniaria</taxon>
        <taxon>Edwardsiidae</taxon>
        <taxon>Nematostella</taxon>
    </lineage>
</organism>
<dbReference type="FunCoup" id="A7S681">
    <property type="interactions" value="9"/>
</dbReference>
<dbReference type="HOGENOM" id="CLU_027239_1_2_1"/>
<dbReference type="OMA" id="WMQMICA"/>
<evidence type="ECO:0000256" key="1">
    <source>
        <dbReference type="ARBA" id="ARBA00005771"/>
    </source>
</evidence>
<accession>A7S681</accession>
<dbReference type="EMBL" id="DS469586">
    <property type="protein sequence ID" value="EDO40768.1"/>
    <property type="molecule type" value="Genomic_DNA"/>
</dbReference>
<dbReference type="InterPro" id="IPR027417">
    <property type="entry name" value="P-loop_NTPase"/>
</dbReference>
<sequence>MTRELLDEIKNLPVQEGDVFVATYPKCGTTWVSEIIWQIFNDGQIDKSDIGKRVPFVEAYPLMQKKGVFINKDLTLTGLYRSVPAPRVFKTHLHHHLAPMGSDTTAKPKYINVMRNPKDCAVSMFFHCKGMEFFKCNASWSEFFEAFIRGGVEEGLWFDHVLGWWKHHGDPNILFLKYEDMKKDLPSTVRQIASFVGRSPSEEVIARIVRQTTFDAMKDGEQFFQRKRPDFKPGFKFIRKGEVGDWRNYFTDEQSRRVDEMYTRMMAGSGLQLEFEPDDTH</sequence>
<proteinExistence type="inferred from homology"/>
<feature type="domain" description="Sulfotransferase" evidence="3">
    <location>
        <begin position="17"/>
        <end position="270"/>
    </location>
</feature>
<dbReference type="InterPro" id="IPR000863">
    <property type="entry name" value="Sulfotransferase_dom"/>
</dbReference>
<dbReference type="OrthoDB" id="5981987at2759"/>
<evidence type="ECO:0000256" key="2">
    <source>
        <dbReference type="ARBA" id="ARBA00022679"/>
    </source>
</evidence>
<protein>
    <recommendedName>
        <fullName evidence="3">Sulfotransferase domain-containing protein</fullName>
    </recommendedName>
</protein>
<dbReference type="InParanoid" id="A7S681"/>
<dbReference type="PhylomeDB" id="A7S681"/>
<dbReference type="Proteomes" id="UP000001593">
    <property type="component" value="Unassembled WGS sequence"/>
</dbReference>
<dbReference type="Gene3D" id="3.40.50.300">
    <property type="entry name" value="P-loop containing nucleotide triphosphate hydrolases"/>
    <property type="match status" value="1"/>
</dbReference>
<comment type="similarity">
    <text evidence="1">Belongs to the sulfotransferase 1 family.</text>
</comment>
<evidence type="ECO:0000259" key="3">
    <source>
        <dbReference type="Pfam" id="PF00685"/>
    </source>
</evidence>
<dbReference type="GO" id="GO:0008146">
    <property type="term" value="F:sulfotransferase activity"/>
    <property type="evidence" value="ECO:0000318"/>
    <property type="project" value="GO_Central"/>
</dbReference>
<keyword evidence="5" id="KW-1185">Reference proteome</keyword>
<reference evidence="4 5" key="1">
    <citation type="journal article" date="2007" name="Science">
        <title>Sea anemone genome reveals ancestral eumetazoan gene repertoire and genomic organization.</title>
        <authorList>
            <person name="Putnam N.H."/>
            <person name="Srivastava M."/>
            <person name="Hellsten U."/>
            <person name="Dirks B."/>
            <person name="Chapman J."/>
            <person name="Salamov A."/>
            <person name="Terry A."/>
            <person name="Shapiro H."/>
            <person name="Lindquist E."/>
            <person name="Kapitonov V.V."/>
            <person name="Jurka J."/>
            <person name="Genikhovich G."/>
            <person name="Grigoriev I.V."/>
            <person name="Lucas S.M."/>
            <person name="Steele R.E."/>
            <person name="Finnerty J.R."/>
            <person name="Technau U."/>
            <person name="Martindale M.Q."/>
            <person name="Rokhsar D.S."/>
        </authorList>
    </citation>
    <scope>NUCLEOTIDE SEQUENCE [LARGE SCALE GENOMIC DNA]</scope>
    <source>
        <strain evidence="5">CH2 X CH6</strain>
    </source>
</reference>
<dbReference type="SUPFAM" id="SSF52540">
    <property type="entry name" value="P-loop containing nucleoside triphosphate hydrolases"/>
    <property type="match status" value="1"/>
</dbReference>
<dbReference type="KEGG" id="nve:5512508"/>
<keyword evidence="2" id="KW-0808">Transferase</keyword>
<dbReference type="GO" id="GO:0051923">
    <property type="term" value="P:sulfation"/>
    <property type="evidence" value="ECO:0000318"/>
    <property type="project" value="GO_Central"/>
</dbReference>
<dbReference type="eggNOG" id="KOG1584">
    <property type="taxonomic scope" value="Eukaryota"/>
</dbReference>
<dbReference type="GO" id="GO:0005737">
    <property type="term" value="C:cytoplasm"/>
    <property type="evidence" value="ECO:0000318"/>
    <property type="project" value="GO_Central"/>
</dbReference>
<dbReference type="Pfam" id="PF00685">
    <property type="entry name" value="Sulfotransfer_1"/>
    <property type="match status" value="1"/>
</dbReference>
<dbReference type="PANTHER" id="PTHR11783">
    <property type="entry name" value="SULFOTRANSFERASE SULT"/>
    <property type="match status" value="1"/>
</dbReference>
<dbReference type="AlphaFoldDB" id="A7S681"/>
<evidence type="ECO:0000313" key="5">
    <source>
        <dbReference type="Proteomes" id="UP000001593"/>
    </source>
</evidence>
<evidence type="ECO:0000313" key="4">
    <source>
        <dbReference type="EMBL" id="EDO40768.1"/>
    </source>
</evidence>